<dbReference type="AlphaFoldDB" id="A0A0J9E734"/>
<keyword evidence="3" id="KW-1185">Reference proteome</keyword>
<name>A0A0J9E734_9RHOB</name>
<reference evidence="2 3" key="1">
    <citation type="submission" date="2015-06" db="EMBL/GenBank/DDBJ databases">
        <title>Draft genome sequence of an Alphaproteobacteria species associated to the Mediterranean sponge Oscarella lobularis.</title>
        <authorList>
            <person name="Jourda C."/>
            <person name="Santini S."/>
            <person name="Claverie J.-M."/>
        </authorList>
    </citation>
    <scope>NUCLEOTIDE SEQUENCE [LARGE SCALE GENOMIC DNA]</scope>
    <source>
        <strain evidence="2">IGS</strain>
    </source>
</reference>
<evidence type="ECO:0000256" key="1">
    <source>
        <dbReference type="SAM" id="MobiDB-lite"/>
    </source>
</evidence>
<gene>
    <name evidence="2" type="ORF">AIOL_003558</name>
</gene>
<sequence>MDLPGGRAGRERVQRDQGGSCGGAGKESPTRDQVIILCGHSKHSYRYWNLNRGRA</sequence>
<dbReference type="Proteomes" id="UP000037178">
    <property type="component" value="Unassembled WGS sequence"/>
</dbReference>
<comment type="caution">
    <text evidence="2">The sequence shown here is derived from an EMBL/GenBank/DDBJ whole genome shotgun (WGS) entry which is preliminary data.</text>
</comment>
<evidence type="ECO:0000313" key="3">
    <source>
        <dbReference type="Proteomes" id="UP000037178"/>
    </source>
</evidence>
<evidence type="ECO:0000313" key="2">
    <source>
        <dbReference type="EMBL" id="KMW58580.1"/>
    </source>
</evidence>
<accession>A0A0J9E734</accession>
<organism evidence="2 3">
    <name type="scientific">Candidatus Rhodobacter oscarellae</name>
    <dbReference type="NCBI Taxonomy" id="1675527"/>
    <lineage>
        <taxon>Bacteria</taxon>
        <taxon>Pseudomonadati</taxon>
        <taxon>Pseudomonadota</taxon>
        <taxon>Alphaproteobacteria</taxon>
        <taxon>Rhodobacterales</taxon>
        <taxon>Rhodobacter group</taxon>
        <taxon>Rhodobacter</taxon>
    </lineage>
</organism>
<protein>
    <submittedName>
        <fullName evidence="2">Uncharacterized protein</fullName>
    </submittedName>
</protein>
<dbReference type="EMBL" id="LFTY01000002">
    <property type="protein sequence ID" value="KMW58580.1"/>
    <property type="molecule type" value="Genomic_DNA"/>
</dbReference>
<proteinExistence type="predicted"/>
<feature type="region of interest" description="Disordered" evidence="1">
    <location>
        <begin position="1"/>
        <end position="30"/>
    </location>
</feature>